<accession>A0A146LDZ2</accession>
<evidence type="ECO:0000313" key="2">
    <source>
        <dbReference type="EMBL" id="JAQ06484.1"/>
    </source>
</evidence>
<evidence type="ECO:0000256" key="1">
    <source>
        <dbReference type="SAM" id="SignalP"/>
    </source>
</evidence>
<dbReference type="EMBL" id="GDHC01012145">
    <property type="protein sequence ID" value="JAQ06484.1"/>
    <property type="molecule type" value="Transcribed_RNA"/>
</dbReference>
<feature type="signal peptide" evidence="1">
    <location>
        <begin position="1"/>
        <end position="33"/>
    </location>
</feature>
<feature type="non-terminal residue" evidence="2">
    <location>
        <position position="1"/>
    </location>
</feature>
<protein>
    <submittedName>
        <fullName evidence="2">Uncharacterized protein</fullName>
    </submittedName>
</protein>
<name>A0A146LDZ2_LYGHE</name>
<keyword evidence="1" id="KW-0732">Signal</keyword>
<reference evidence="2" key="1">
    <citation type="journal article" date="2016" name="Gigascience">
        <title>De novo construction of an expanded transcriptome assembly for the western tarnished plant bug, Lygus hesperus.</title>
        <authorList>
            <person name="Tassone E.E."/>
            <person name="Geib S.M."/>
            <person name="Hall B."/>
            <person name="Fabrick J.A."/>
            <person name="Brent C.S."/>
            <person name="Hull J.J."/>
        </authorList>
    </citation>
    <scope>NUCLEOTIDE SEQUENCE</scope>
</reference>
<organism evidence="2">
    <name type="scientific">Lygus hesperus</name>
    <name type="common">Western plant bug</name>
    <dbReference type="NCBI Taxonomy" id="30085"/>
    <lineage>
        <taxon>Eukaryota</taxon>
        <taxon>Metazoa</taxon>
        <taxon>Ecdysozoa</taxon>
        <taxon>Arthropoda</taxon>
        <taxon>Hexapoda</taxon>
        <taxon>Insecta</taxon>
        <taxon>Pterygota</taxon>
        <taxon>Neoptera</taxon>
        <taxon>Paraneoptera</taxon>
        <taxon>Hemiptera</taxon>
        <taxon>Heteroptera</taxon>
        <taxon>Panheteroptera</taxon>
        <taxon>Cimicomorpha</taxon>
        <taxon>Miridae</taxon>
        <taxon>Mirini</taxon>
        <taxon>Lygus</taxon>
    </lineage>
</organism>
<sequence length="125" mass="14049">NFFFFFIQEITRMRVALLALILPLLSALDLVEALKSNDVLLVPPPCNCKVPSSVPTGCEICHPHRGIVDGVFGGCECRIRERPRLGFHHPGIERPKPERIQSVKGARCSSWGRFCRIPDWDPKDG</sequence>
<gene>
    <name evidence="2" type="ORF">g.35951</name>
</gene>
<proteinExistence type="predicted"/>
<feature type="chain" id="PRO_5007527118" evidence="1">
    <location>
        <begin position="34"/>
        <end position="125"/>
    </location>
</feature>
<dbReference type="AlphaFoldDB" id="A0A146LDZ2"/>